<dbReference type="InterPro" id="IPR003594">
    <property type="entry name" value="HATPase_dom"/>
</dbReference>
<organism evidence="7 8">
    <name type="scientific">Salinimicrobium marinum</name>
    <dbReference type="NCBI Taxonomy" id="680283"/>
    <lineage>
        <taxon>Bacteria</taxon>
        <taxon>Pseudomonadati</taxon>
        <taxon>Bacteroidota</taxon>
        <taxon>Flavobacteriia</taxon>
        <taxon>Flavobacteriales</taxon>
        <taxon>Flavobacteriaceae</taxon>
        <taxon>Salinimicrobium</taxon>
    </lineage>
</organism>
<feature type="repeat" description="TPR" evidence="4">
    <location>
        <begin position="217"/>
        <end position="250"/>
    </location>
</feature>
<evidence type="ECO:0000256" key="2">
    <source>
        <dbReference type="ARBA" id="ARBA00022777"/>
    </source>
</evidence>
<dbReference type="EMBL" id="BMXB01000004">
    <property type="protein sequence ID" value="GHA34449.1"/>
    <property type="molecule type" value="Genomic_DNA"/>
</dbReference>
<dbReference type="GO" id="GO:0000155">
    <property type="term" value="F:phosphorelay sensor kinase activity"/>
    <property type="evidence" value="ECO:0007669"/>
    <property type="project" value="InterPro"/>
</dbReference>
<evidence type="ECO:0000256" key="1">
    <source>
        <dbReference type="ARBA" id="ARBA00022679"/>
    </source>
</evidence>
<gene>
    <name evidence="7" type="ORF">GCM10007103_14850</name>
</gene>
<evidence type="ECO:0000313" key="7">
    <source>
        <dbReference type="EMBL" id="GHA34449.1"/>
    </source>
</evidence>
<dbReference type="Proteomes" id="UP000610456">
    <property type="component" value="Unassembled WGS sequence"/>
</dbReference>
<dbReference type="SMART" id="SM00387">
    <property type="entry name" value="HATPase_c"/>
    <property type="match status" value="1"/>
</dbReference>
<dbReference type="PROSITE" id="PS50293">
    <property type="entry name" value="TPR_REGION"/>
    <property type="match status" value="1"/>
</dbReference>
<keyword evidence="5" id="KW-0812">Transmembrane</keyword>
<accession>A0A918SE80</accession>
<proteinExistence type="predicted"/>
<dbReference type="PANTHER" id="PTHR24421:SF55">
    <property type="entry name" value="SENSOR HISTIDINE KINASE YDFH"/>
    <property type="match status" value="1"/>
</dbReference>
<dbReference type="GO" id="GO:0016020">
    <property type="term" value="C:membrane"/>
    <property type="evidence" value="ECO:0007669"/>
    <property type="project" value="InterPro"/>
</dbReference>
<keyword evidence="8" id="KW-1185">Reference proteome</keyword>
<evidence type="ECO:0000256" key="5">
    <source>
        <dbReference type="SAM" id="Phobius"/>
    </source>
</evidence>
<dbReference type="CDD" id="cd16917">
    <property type="entry name" value="HATPase_UhpB-NarQ-NarX-like"/>
    <property type="match status" value="1"/>
</dbReference>
<dbReference type="Pfam" id="PF07730">
    <property type="entry name" value="HisKA_3"/>
    <property type="match status" value="1"/>
</dbReference>
<dbReference type="SUPFAM" id="SSF55874">
    <property type="entry name" value="ATPase domain of HSP90 chaperone/DNA topoisomerase II/histidine kinase"/>
    <property type="match status" value="1"/>
</dbReference>
<name>A0A918SE80_9FLAO</name>
<dbReference type="Gene3D" id="1.25.40.10">
    <property type="entry name" value="Tetratricopeptide repeat domain"/>
    <property type="match status" value="1"/>
</dbReference>
<evidence type="ECO:0000256" key="3">
    <source>
        <dbReference type="ARBA" id="ARBA00023012"/>
    </source>
</evidence>
<feature type="repeat" description="TPR" evidence="4">
    <location>
        <begin position="177"/>
        <end position="210"/>
    </location>
</feature>
<keyword evidence="5" id="KW-0472">Membrane</keyword>
<dbReference type="PANTHER" id="PTHR24421">
    <property type="entry name" value="NITRATE/NITRITE SENSOR PROTEIN NARX-RELATED"/>
    <property type="match status" value="1"/>
</dbReference>
<reference evidence="7" key="1">
    <citation type="journal article" date="2014" name="Int. J. Syst. Evol. Microbiol.">
        <title>Complete genome sequence of Corynebacterium casei LMG S-19264T (=DSM 44701T), isolated from a smear-ripened cheese.</title>
        <authorList>
            <consortium name="US DOE Joint Genome Institute (JGI-PGF)"/>
            <person name="Walter F."/>
            <person name="Albersmeier A."/>
            <person name="Kalinowski J."/>
            <person name="Ruckert C."/>
        </authorList>
    </citation>
    <scope>NUCLEOTIDE SEQUENCE</scope>
    <source>
        <strain evidence="7">KCTC 12719</strain>
    </source>
</reference>
<dbReference type="GO" id="GO:0046983">
    <property type="term" value="F:protein dimerization activity"/>
    <property type="evidence" value="ECO:0007669"/>
    <property type="project" value="InterPro"/>
</dbReference>
<keyword evidence="5" id="KW-1133">Transmembrane helix</keyword>
<feature type="transmembrane region" description="Helical" evidence="5">
    <location>
        <begin position="400"/>
        <end position="420"/>
    </location>
</feature>
<protein>
    <recommendedName>
        <fullName evidence="6">Histidine kinase domain-containing protein</fullName>
    </recommendedName>
</protein>
<dbReference type="Gene3D" id="1.20.5.1930">
    <property type="match status" value="1"/>
</dbReference>
<comment type="caution">
    <text evidence="7">The sequence shown here is derived from an EMBL/GenBank/DDBJ whole genome shotgun (WGS) entry which is preliminary data.</text>
</comment>
<keyword evidence="2" id="KW-0418">Kinase</keyword>
<dbReference type="InterPro" id="IPR036890">
    <property type="entry name" value="HATPase_C_sf"/>
</dbReference>
<dbReference type="PROSITE" id="PS50005">
    <property type="entry name" value="TPR"/>
    <property type="match status" value="2"/>
</dbReference>
<sequence length="654" mass="75576">MLISLFLAACSKEEPQVVQSEEAKKLAILKNEFLEGNSNTDSVKSLIIDLPEDSLKNALVYDISYHFYRQNDSLAFRHWNEKTMKLSKKLSDSLRMAEAHWDLASFFVDYEIIDSAYFHYNKASILYSKAGDDFYSARMLLNLAILQKNVKDYTGSETTTARAIRIIKPLQEHRQLYIGYNNLGILFNQLAEYDKALEYHRRAMESARELHDPVLEANTLNNIGVVYENDGEYNKAIVNYEKALLVDSLFQKQPSIYAMLQDNLAYSRMKANPKLNVESQLMRSLHIRDSIQHSGGVVINKLHLSEYHLGKGDTLKAVNFASEAKNLAEETMNYRDLLASMLLLSKIDLKNSNNYLNDYVTISDSLQREERAIRNKFARIRFETDEFIARNENLSREMNYIYMGSAAVLGVILLVFVNVYQRNRNKQLKLEQDQQHSNEEIYNLLLVQQNKLEEGRHREKNRISKELHDGILGKLFGVRFMLESLHDKTDKESLESRKKYIQDLRSIEEEVRNVSHDLQSDFFSHKESFLEILAEYLANQEKAGNFELHFQNDEFIEWEQLSSKLKINLFRIIQEAVNNISKYAGATKVTISFREVRDNLEMLIQDNGTGFDTSKTMKGIGLRNMKSRVKSIHGTWKLSSGDGGTKIVVKVPVK</sequence>
<dbReference type="AlphaFoldDB" id="A0A918SE80"/>
<feature type="domain" description="Histidine kinase" evidence="6">
    <location>
        <begin position="569"/>
        <end position="654"/>
    </location>
</feature>
<dbReference type="Gene3D" id="3.30.565.10">
    <property type="entry name" value="Histidine kinase-like ATPase, C-terminal domain"/>
    <property type="match status" value="1"/>
</dbReference>
<keyword evidence="3" id="KW-0902">Two-component regulatory system</keyword>
<keyword evidence="4" id="KW-0802">TPR repeat</keyword>
<dbReference type="InterPro" id="IPR005467">
    <property type="entry name" value="His_kinase_dom"/>
</dbReference>
<dbReference type="InterPro" id="IPR019734">
    <property type="entry name" value="TPR_rpt"/>
</dbReference>
<evidence type="ECO:0000313" key="8">
    <source>
        <dbReference type="Proteomes" id="UP000610456"/>
    </source>
</evidence>
<dbReference type="SUPFAM" id="SSF48452">
    <property type="entry name" value="TPR-like"/>
    <property type="match status" value="1"/>
</dbReference>
<keyword evidence="1" id="KW-0808">Transferase</keyword>
<dbReference type="Pfam" id="PF02518">
    <property type="entry name" value="HATPase_c"/>
    <property type="match status" value="1"/>
</dbReference>
<dbReference type="SMART" id="SM00028">
    <property type="entry name" value="TPR"/>
    <property type="match status" value="4"/>
</dbReference>
<dbReference type="InterPro" id="IPR011712">
    <property type="entry name" value="Sig_transdc_His_kin_sub3_dim/P"/>
</dbReference>
<evidence type="ECO:0000259" key="6">
    <source>
        <dbReference type="PROSITE" id="PS50109"/>
    </source>
</evidence>
<reference evidence="7" key="2">
    <citation type="submission" date="2020-09" db="EMBL/GenBank/DDBJ databases">
        <authorList>
            <person name="Sun Q."/>
            <person name="Kim S."/>
        </authorList>
    </citation>
    <scope>NUCLEOTIDE SEQUENCE</scope>
    <source>
        <strain evidence="7">KCTC 12719</strain>
    </source>
</reference>
<evidence type="ECO:0000256" key="4">
    <source>
        <dbReference type="PROSITE-ProRule" id="PRU00339"/>
    </source>
</evidence>
<dbReference type="InterPro" id="IPR011990">
    <property type="entry name" value="TPR-like_helical_dom_sf"/>
</dbReference>
<dbReference type="InterPro" id="IPR050482">
    <property type="entry name" value="Sensor_HK_TwoCompSys"/>
</dbReference>
<dbReference type="PROSITE" id="PS50109">
    <property type="entry name" value="HIS_KIN"/>
    <property type="match status" value="1"/>
</dbReference>
<dbReference type="Pfam" id="PF13424">
    <property type="entry name" value="TPR_12"/>
    <property type="match status" value="1"/>
</dbReference>